<evidence type="ECO:0000313" key="7">
    <source>
        <dbReference type="Proteomes" id="UP000494206"/>
    </source>
</evidence>
<feature type="domain" description="K Homology" evidence="5">
    <location>
        <begin position="222"/>
        <end position="293"/>
    </location>
</feature>
<evidence type="ECO:0000256" key="4">
    <source>
        <dbReference type="PROSITE-ProRule" id="PRU00117"/>
    </source>
</evidence>
<evidence type="ECO:0000259" key="5">
    <source>
        <dbReference type="SMART" id="SM00322"/>
    </source>
</evidence>
<dbReference type="EMBL" id="CADEPM010000003">
    <property type="protein sequence ID" value="CAB3403543.1"/>
    <property type="molecule type" value="Genomic_DNA"/>
</dbReference>
<keyword evidence="4" id="KW-0694">RNA-binding</keyword>
<feature type="domain" description="K Homology" evidence="5">
    <location>
        <begin position="136"/>
        <end position="208"/>
    </location>
</feature>
<dbReference type="GO" id="GO:0003723">
    <property type="term" value="F:RNA binding"/>
    <property type="evidence" value="ECO:0007669"/>
    <property type="project" value="UniProtKB-UniRule"/>
</dbReference>
<evidence type="ECO:0000256" key="3">
    <source>
        <dbReference type="ARBA" id="ARBA00023242"/>
    </source>
</evidence>
<dbReference type="Pfam" id="PF00013">
    <property type="entry name" value="KH_1"/>
    <property type="match status" value="4"/>
</dbReference>
<organism evidence="6 7">
    <name type="scientific">Caenorhabditis bovis</name>
    <dbReference type="NCBI Taxonomy" id="2654633"/>
    <lineage>
        <taxon>Eukaryota</taxon>
        <taxon>Metazoa</taxon>
        <taxon>Ecdysozoa</taxon>
        <taxon>Nematoda</taxon>
        <taxon>Chromadorea</taxon>
        <taxon>Rhabditida</taxon>
        <taxon>Rhabditina</taxon>
        <taxon>Rhabditomorpha</taxon>
        <taxon>Rhabditoidea</taxon>
        <taxon>Rhabditidae</taxon>
        <taxon>Peloderinae</taxon>
        <taxon>Caenorhabditis</taxon>
    </lineage>
</organism>
<feature type="domain" description="K Homology" evidence="5">
    <location>
        <begin position="50"/>
        <end position="121"/>
    </location>
</feature>
<comment type="subcellular location">
    <subcellularLocation>
        <location evidence="1">Nucleus</location>
    </subcellularLocation>
</comment>
<keyword evidence="7" id="KW-1185">Reference proteome</keyword>
<dbReference type="InterPro" id="IPR004088">
    <property type="entry name" value="KH_dom_type_1"/>
</dbReference>
<dbReference type="InterPro" id="IPR036612">
    <property type="entry name" value="KH_dom_type_1_sf"/>
</dbReference>
<dbReference type="SMART" id="SM00322">
    <property type="entry name" value="KH"/>
    <property type="match status" value="4"/>
</dbReference>
<sequence length="547" mass="59703">MNSVQTTQIFNDSVNTGVTLKRALESQSLDCNPVPAKRAADIPDMANNASMLAETFPVPENVVGLVIGKGGSEIRNIQQMSGCRVQMNPDNSAVNGFRGCQLQGTLASIEAAKAMINDIIHRNQVSSLKTGNGYGNEQTIEIEIPAEKCGLIIGKAGETIRTLQEQSGCKMAMVQQTQAVTGVPKPLRIIGTPEQVELAKQLVQNVLNNDSNIPRHHPSGETIAKGEVIVPRASVGTIIGKGGEMIKRLGLETGTKIQFKQDDDPTSPERCAVIMGTREQIFMATERITELVNKSENPGAQEVYFMHIPANKTGLVIGKGGETIKQINKETGAHCELSRDEQPNPDEKVFIIRGTPYQIHHATHIIRIKVGDLPPNAPIPPFYGSAPQSQMHQSINQAMPYGQQQTTQYSTSYNSMYQKPQMNGNVSWQSPQPIIQQQCYQNGNSQGIPQQAQQPAGQSLDSTAPVINPATGQPDYSAQWAAYYRSVGLHEQAAMVENQMKRTQQQVQQQQPHQNGAQQVLAGAADTIGMIQQQNGQQYQFNPIQQQ</sequence>
<dbReference type="AlphaFoldDB" id="A0A8S1EZK8"/>
<evidence type="ECO:0000256" key="1">
    <source>
        <dbReference type="ARBA" id="ARBA00004123"/>
    </source>
</evidence>
<dbReference type="CDD" id="cd22398">
    <property type="entry name" value="KH-I_FUBP_rpt3"/>
    <property type="match status" value="1"/>
</dbReference>
<evidence type="ECO:0000256" key="2">
    <source>
        <dbReference type="ARBA" id="ARBA00022737"/>
    </source>
</evidence>
<name>A0A8S1EZK8_9PELO</name>
<protein>
    <recommendedName>
        <fullName evidence="5">K Homology domain-containing protein</fullName>
    </recommendedName>
</protein>
<gene>
    <name evidence="6" type="ORF">CBOVIS_LOCUS6005</name>
</gene>
<dbReference type="SUPFAM" id="SSF54791">
    <property type="entry name" value="Eukaryotic type KH-domain (KH-domain type I)"/>
    <property type="match status" value="4"/>
</dbReference>
<dbReference type="Pfam" id="PF09005">
    <property type="entry name" value="FUBP_C"/>
    <property type="match status" value="1"/>
</dbReference>
<keyword evidence="3" id="KW-0539">Nucleus</keyword>
<comment type="caution">
    <text evidence="6">The sequence shown here is derived from an EMBL/GenBank/DDBJ whole genome shotgun (WGS) entry which is preliminary data.</text>
</comment>
<dbReference type="GO" id="GO:0005634">
    <property type="term" value="C:nucleus"/>
    <property type="evidence" value="ECO:0007669"/>
    <property type="project" value="UniProtKB-SubCell"/>
</dbReference>
<accession>A0A8S1EZK8</accession>
<reference evidence="6 7" key="1">
    <citation type="submission" date="2020-04" db="EMBL/GenBank/DDBJ databases">
        <authorList>
            <person name="Laetsch R D."/>
            <person name="Stevens L."/>
            <person name="Kumar S."/>
            <person name="Blaxter L. M."/>
        </authorList>
    </citation>
    <scope>NUCLEOTIDE SEQUENCE [LARGE SCALE GENOMIC DNA]</scope>
</reference>
<dbReference type="PANTHER" id="PTHR10288">
    <property type="entry name" value="KH DOMAIN CONTAINING RNA BINDING PROTEIN"/>
    <property type="match status" value="1"/>
</dbReference>
<feature type="domain" description="K Homology" evidence="5">
    <location>
        <begin position="300"/>
        <end position="371"/>
    </location>
</feature>
<dbReference type="InterPro" id="IPR015096">
    <property type="entry name" value="FUBP_C"/>
</dbReference>
<dbReference type="OrthoDB" id="5204190at2759"/>
<keyword evidence="2" id="KW-0677">Repeat</keyword>
<dbReference type="Proteomes" id="UP000494206">
    <property type="component" value="Unassembled WGS sequence"/>
</dbReference>
<dbReference type="Gene3D" id="3.30.1370.10">
    <property type="entry name" value="K Homology domain, type 1"/>
    <property type="match status" value="4"/>
</dbReference>
<dbReference type="InterPro" id="IPR004087">
    <property type="entry name" value="KH_dom"/>
</dbReference>
<proteinExistence type="predicted"/>
<dbReference type="PROSITE" id="PS50084">
    <property type="entry name" value="KH_TYPE_1"/>
    <property type="match status" value="4"/>
</dbReference>
<dbReference type="GO" id="GO:0006355">
    <property type="term" value="P:regulation of DNA-templated transcription"/>
    <property type="evidence" value="ECO:0007669"/>
    <property type="project" value="InterPro"/>
</dbReference>
<evidence type="ECO:0000313" key="6">
    <source>
        <dbReference type="EMBL" id="CAB3403543.1"/>
    </source>
</evidence>